<evidence type="ECO:0000256" key="3">
    <source>
        <dbReference type="PROSITE-ProRule" id="PRU00023"/>
    </source>
</evidence>
<dbReference type="Gene3D" id="1.25.40.20">
    <property type="entry name" value="Ankyrin repeat-containing domain"/>
    <property type="match status" value="4"/>
</dbReference>
<keyword evidence="7" id="KW-1185">Reference proteome</keyword>
<feature type="region of interest" description="Disordered" evidence="5">
    <location>
        <begin position="591"/>
        <end position="640"/>
    </location>
</feature>
<feature type="coiled-coil region" evidence="4">
    <location>
        <begin position="971"/>
        <end position="1022"/>
    </location>
</feature>
<dbReference type="InterPro" id="IPR002110">
    <property type="entry name" value="Ankyrin_rpt"/>
</dbReference>
<evidence type="ECO:0000313" key="7">
    <source>
        <dbReference type="Proteomes" id="UP000813385"/>
    </source>
</evidence>
<feature type="repeat" description="ANK" evidence="3">
    <location>
        <begin position="1459"/>
        <end position="1491"/>
    </location>
</feature>
<dbReference type="Proteomes" id="UP000813385">
    <property type="component" value="Unassembled WGS sequence"/>
</dbReference>
<keyword evidence="4" id="KW-0175">Coiled coil</keyword>
<feature type="repeat" description="ANK" evidence="3">
    <location>
        <begin position="1600"/>
        <end position="1632"/>
    </location>
</feature>
<feature type="repeat" description="ANK" evidence="3">
    <location>
        <begin position="566"/>
        <end position="598"/>
    </location>
</feature>
<accession>A0A8K0TD74</accession>
<evidence type="ECO:0000256" key="2">
    <source>
        <dbReference type="ARBA" id="ARBA00023043"/>
    </source>
</evidence>
<feature type="compositionally biased region" description="Basic and acidic residues" evidence="5">
    <location>
        <begin position="591"/>
        <end position="605"/>
    </location>
</feature>
<feature type="compositionally biased region" description="Basic and acidic residues" evidence="5">
    <location>
        <begin position="1159"/>
        <end position="1168"/>
    </location>
</feature>
<dbReference type="Pfam" id="PF00023">
    <property type="entry name" value="Ank"/>
    <property type="match status" value="2"/>
</dbReference>
<feature type="repeat" description="ANK" evidence="3">
    <location>
        <begin position="533"/>
        <end position="565"/>
    </location>
</feature>
<keyword evidence="1" id="KW-0677">Repeat</keyword>
<dbReference type="PANTHER" id="PTHR24198">
    <property type="entry name" value="ANKYRIN REPEAT AND PROTEIN KINASE DOMAIN-CONTAINING PROTEIN"/>
    <property type="match status" value="1"/>
</dbReference>
<feature type="region of interest" description="Disordered" evidence="5">
    <location>
        <begin position="1159"/>
        <end position="1188"/>
    </location>
</feature>
<feature type="region of interest" description="Disordered" evidence="5">
    <location>
        <begin position="1762"/>
        <end position="1820"/>
    </location>
</feature>
<dbReference type="PANTHER" id="PTHR24198:SF165">
    <property type="entry name" value="ANKYRIN REPEAT-CONTAINING PROTEIN-RELATED"/>
    <property type="match status" value="1"/>
</dbReference>
<dbReference type="InterPro" id="IPR036770">
    <property type="entry name" value="Ankyrin_rpt-contain_sf"/>
</dbReference>
<gene>
    <name evidence="6" type="ORF">B0T11DRAFT_341518</name>
</gene>
<name>A0A8K0TD74_9PEZI</name>
<organism evidence="6 7">
    <name type="scientific">Plectosphaerella cucumerina</name>
    <dbReference type="NCBI Taxonomy" id="40658"/>
    <lineage>
        <taxon>Eukaryota</taxon>
        <taxon>Fungi</taxon>
        <taxon>Dikarya</taxon>
        <taxon>Ascomycota</taxon>
        <taxon>Pezizomycotina</taxon>
        <taxon>Sordariomycetes</taxon>
        <taxon>Hypocreomycetidae</taxon>
        <taxon>Glomerellales</taxon>
        <taxon>Plectosphaerellaceae</taxon>
        <taxon>Plectosphaerella</taxon>
    </lineage>
</organism>
<evidence type="ECO:0000313" key="6">
    <source>
        <dbReference type="EMBL" id="KAH7359429.1"/>
    </source>
</evidence>
<keyword evidence="2 3" id="KW-0040">ANK repeat</keyword>
<dbReference type="SUPFAM" id="SSF48403">
    <property type="entry name" value="Ankyrin repeat"/>
    <property type="match status" value="2"/>
</dbReference>
<feature type="compositionally biased region" description="Acidic residues" evidence="5">
    <location>
        <begin position="1169"/>
        <end position="1184"/>
    </location>
</feature>
<comment type="caution">
    <text evidence="6">The sequence shown here is derived from an EMBL/GenBank/DDBJ whole genome shotgun (WGS) entry which is preliminary data.</text>
</comment>
<dbReference type="PROSITE" id="PS50297">
    <property type="entry name" value="ANK_REP_REGION"/>
    <property type="match status" value="5"/>
</dbReference>
<dbReference type="SMART" id="SM00248">
    <property type="entry name" value="ANK"/>
    <property type="match status" value="11"/>
</dbReference>
<feature type="compositionally biased region" description="Acidic residues" evidence="5">
    <location>
        <begin position="623"/>
        <end position="640"/>
    </location>
</feature>
<proteinExistence type="predicted"/>
<feature type="compositionally biased region" description="Basic and acidic residues" evidence="5">
    <location>
        <begin position="1781"/>
        <end position="1790"/>
    </location>
</feature>
<dbReference type="Pfam" id="PF12796">
    <property type="entry name" value="Ank_2"/>
    <property type="match status" value="1"/>
</dbReference>
<evidence type="ECO:0000256" key="4">
    <source>
        <dbReference type="SAM" id="Coils"/>
    </source>
</evidence>
<dbReference type="OrthoDB" id="539213at2759"/>
<reference evidence="6" key="1">
    <citation type="journal article" date="2021" name="Nat. Commun.">
        <title>Genetic determinants of endophytism in the Arabidopsis root mycobiome.</title>
        <authorList>
            <person name="Mesny F."/>
            <person name="Miyauchi S."/>
            <person name="Thiergart T."/>
            <person name="Pickel B."/>
            <person name="Atanasova L."/>
            <person name="Karlsson M."/>
            <person name="Huettel B."/>
            <person name="Barry K.W."/>
            <person name="Haridas S."/>
            <person name="Chen C."/>
            <person name="Bauer D."/>
            <person name="Andreopoulos W."/>
            <person name="Pangilinan J."/>
            <person name="LaButti K."/>
            <person name="Riley R."/>
            <person name="Lipzen A."/>
            <person name="Clum A."/>
            <person name="Drula E."/>
            <person name="Henrissat B."/>
            <person name="Kohler A."/>
            <person name="Grigoriev I.V."/>
            <person name="Martin F.M."/>
            <person name="Hacquard S."/>
        </authorList>
    </citation>
    <scope>NUCLEOTIDE SEQUENCE</scope>
    <source>
        <strain evidence="6">MPI-CAGE-AT-0016</strain>
    </source>
</reference>
<feature type="repeat" description="ANK" evidence="3">
    <location>
        <begin position="689"/>
        <end position="712"/>
    </location>
</feature>
<dbReference type="PROSITE" id="PS50088">
    <property type="entry name" value="ANK_REPEAT"/>
    <property type="match status" value="5"/>
</dbReference>
<sequence length="1820" mass="205261">MAQDLQQLPAPHAELARYIADHPDTPINDIIQPYRTYEAQLRSVFAQDRQHPLLEDPHVNLCPLFTNDTKDITIRARDLASESQEEKDRYIMPLPEEKRRAHGSPAVVATLADFRRNFSIFSESSLADLDWNNVVAAGSSVVNTLLPVPPEFNTTKRKLREYYHEKFCPASDVDLFLYGLTHDEALEKIKQIEKAIRDSILTEVTVVRTKYAITIASQYPTRHVQIVLRVYKSVGEILTGFDIDAAGGAYDGKQVWVTPRALGSFITQINHIDLTRRSPSYENRLSKYSHRNFEVYWPELDRSRVDPTIFERSFQRTLGLARLLVLERLPTSTVRETYLSKRREERGRPALNRNYMHRLHGNIKDQHEDEVADWVNEQDVSNYHTFTVPYGAHFHAKKVEKLCYTRDLLLNAEWNQPKEREVYLHRHPAFFGRVEDVIEDCCGSCPKPVTPEEIEVAEKEAEIYISGKVSFLIDDPGRQQIGSFNPLTEDDWTDMAYVGNTARLCQSIVDGDVDEVVDWLSQEGADPNKRDYTGRTPLHLAVISSTAEVVRTLVAHGARLTARLADGMTALHLAAERGDAEMVKILMEKSEENENEEMEKQDRRRQAQQGSSKEQAGEKDEQTDSEDEESDGELIDGEETEADVLSLATGSFVKVEKSEEAQAEVDLDANSEEPDFYKSDVLAWDIPCSPLHLAIAQGHEDIVSLLHEFGSDALLPVKFLNSDKQPTGAILTLALALVLPLDKAQSMAKLLLRLGATSSQADFNGCTALHRYIQSGQEEMLDVLWANDKAAVKTAINHIVCDDRNYYDDNAMGPLHTAIEAGDGVLVLKLLEAGANPVIDFDSWLKAVKFTKVANRLGDFENNKKIFGKSVEQPVIFAAKNCPDPSVALELLERGADPNTITATSAELLGDEWRQRYNRGQTLLDLVRFQLSSLRKYKGETTKSTRLRRPDGMQEQLDEAPQGSYEYWMTANDIRERERALKKQEENEEAEEKKRAAEQVGIEEKKAAIKEIIEGFEKLEKAIVDKGGKSFYEIYPEVNKPSREYNNYGTTDSVDADAEEAAPVYLFDITFWSVTDVTNVRKPAYLKLFEAAWAGDLKTIESLTLAAWGENQEQPPLKMDVRDLKSNSPFSLAFLRGHHDVAKAILDIIKAQYSPSEKADERFKMDSGRDEEDEESCDSDEDSDGEPRIVSEVVNTKFTIDNIGQVSMQVKSHTRPTQVLTAAVSCFKTPEEEPEQNFSLFTYMMKTDDRTGFKFLLDLAIAHAATKLEGDKDDHEPYFTFPDYEFDWAVLNGKLPFLSMLIKRTGAGMPLDHLVKKSGVALKDKPKTYQGLTVYGKKRKDWANAGRNLVVKSTGSQIPPLLTAARGGSIESVEWFLSDAPHRQYVEFGKSDTAGIDPRLKHLISAPGGFERAVSKWLGNQNELALHFAVVGRPGKATNEVVEYLAEACPGSLEFKSTNGETPLLLAFSHGRLNFAKTLIAAGADQSVRNSRGDNIIHLVLEHEPKADKLRPMLELIDPDLRTHHFLQRNNLQDAGATPLHAWVERYCQNARQRENSTQDFANDPTYKYKKYRTKEEGVAVLNLLLEFSKGGELEMLNGAGDTPLHTAVMAGNLEMVEALVKFNPKLLYRENAVGRTAAEVALGHVMSQKFKSSESIWNINTHNRNIIGNILVERPPKKFAEDAELAAKGVNIWVRRSARHHAESTPYYRNYNQKRDVANTAAVWKVVEAALEEHPGQRRLVSLSEANDVARRLGEKYNSARYFSMRPRNGDDDDEEKESDDGKPDDKQDFLALLKTQNRAHSPWHPYIEQVDGKDVEEF</sequence>
<dbReference type="EMBL" id="JAGPXD010000004">
    <property type="protein sequence ID" value="KAH7359429.1"/>
    <property type="molecule type" value="Genomic_DNA"/>
</dbReference>
<protein>
    <submittedName>
        <fullName evidence="6">Ankyrin repeat-containing domain protein</fullName>
    </submittedName>
</protein>
<evidence type="ECO:0000256" key="5">
    <source>
        <dbReference type="SAM" id="MobiDB-lite"/>
    </source>
</evidence>
<evidence type="ECO:0000256" key="1">
    <source>
        <dbReference type="ARBA" id="ARBA00022737"/>
    </source>
</evidence>